<feature type="chain" id="PRO_5014620077" description="Secreted protein" evidence="2">
    <location>
        <begin position="21"/>
        <end position="70"/>
    </location>
</feature>
<protein>
    <recommendedName>
        <fullName evidence="5">Secreted protein</fullName>
    </recommendedName>
</protein>
<keyword evidence="4" id="KW-1185">Reference proteome</keyword>
<proteinExistence type="predicted"/>
<feature type="signal peptide" evidence="2">
    <location>
        <begin position="1"/>
        <end position="20"/>
    </location>
</feature>
<feature type="region of interest" description="Disordered" evidence="1">
    <location>
        <begin position="47"/>
        <end position="70"/>
    </location>
</feature>
<name>A0A2N5UIF6_9BASI</name>
<keyword evidence="2" id="KW-0732">Signal</keyword>
<evidence type="ECO:0000313" key="3">
    <source>
        <dbReference type="EMBL" id="PLW37487.1"/>
    </source>
</evidence>
<dbReference type="EMBL" id="PGCJ01000221">
    <property type="protein sequence ID" value="PLW37487.1"/>
    <property type="molecule type" value="Genomic_DNA"/>
</dbReference>
<sequence length="70" mass="7688">MSQWFFLFLFFFFSYSLVIAHSTPPASILAVRHISAGSLQLLLVSSPHPARRRSTAPSSSDPNPSPPQTS</sequence>
<evidence type="ECO:0000256" key="1">
    <source>
        <dbReference type="SAM" id="MobiDB-lite"/>
    </source>
</evidence>
<evidence type="ECO:0000256" key="2">
    <source>
        <dbReference type="SAM" id="SignalP"/>
    </source>
</evidence>
<gene>
    <name evidence="3" type="ORF">PCANC_17305</name>
</gene>
<organism evidence="3 4">
    <name type="scientific">Puccinia coronata f. sp. avenae</name>
    <dbReference type="NCBI Taxonomy" id="200324"/>
    <lineage>
        <taxon>Eukaryota</taxon>
        <taxon>Fungi</taxon>
        <taxon>Dikarya</taxon>
        <taxon>Basidiomycota</taxon>
        <taxon>Pucciniomycotina</taxon>
        <taxon>Pucciniomycetes</taxon>
        <taxon>Pucciniales</taxon>
        <taxon>Pucciniaceae</taxon>
        <taxon>Puccinia</taxon>
    </lineage>
</organism>
<evidence type="ECO:0008006" key="5">
    <source>
        <dbReference type="Google" id="ProtNLM"/>
    </source>
</evidence>
<evidence type="ECO:0000313" key="4">
    <source>
        <dbReference type="Proteomes" id="UP000235388"/>
    </source>
</evidence>
<comment type="caution">
    <text evidence="3">The sequence shown here is derived from an EMBL/GenBank/DDBJ whole genome shotgun (WGS) entry which is preliminary data.</text>
</comment>
<dbReference type="Proteomes" id="UP000235388">
    <property type="component" value="Unassembled WGS sequence"/>
</dbReference>
<accession>A0A2N5UIF6</accession>
<reference evidence="3 4" key="1">
    <citation type="submission" date="2017-11" db="EMBL/GenBank/DDBJ databases">
        <title>De novo assembly and phasing of dikaryotic genomes from two isolates of Puccinia coronata f. sp. avenae, the causal agent of oat crown rust.</title>
        <authorList>
            <person name="Miller M.E."/>
            <person name="Zhang Y."/>
            <person name="Omidvar V."/>
            <person name="Sperschneider J."/>
            <person name="Schwessinger B."/>
            <person name="Raley C."/>
            <person name="Palmer J.M."/>
            <person name="Garnica D."/>
            <person name="Upadhyaya N."/>
            <person name="Rathjen J."/>
            <person name="Taylor J.M."/>
            <person name="Park R.F."/>
            <person name="Dodds P.N."/>
            <person name="Hirsch C.D."/>
            <person name="Kianian S.F."/>
            <person name="Figueroa M."/>
        </authorList>
    </citation>
    <scope>NUCLEOTIDE SEQUENCE [LARGE SCALE GENOMIC DNA]</scope>
    <source>
        <strain evidence="3">12NC29</strain>
    </source>
</reference>
<dbReference type="AlphaFoldDB" id="A0A2N5UIF6"/>